<feature type="region of interest" description="Disordered" evidence="6">
    <location>
        <begin position="1"/>
        <end position="21"/>
    </location>
</feature>
<evidence type="ECO:0000259" key="7">
    <source>
        <dbReference type="Pfam" id="PF00296"/>
    </source>
</evidence>
<keyword evidence="2" id="KW-0288">FMN</keyword>
<reference evidence="8 9" key="1">
    <citation type="journal article" date="2019" name="ACS Chem. Biol.">
        <title>Identification and Mobilization of a Cryptic Antibiotic Biosynthesis Gene Locus from a Human-Pathogenic Nocardia Isolate.</title>
        <authorList>
            <person name="Herisse M."/>
            <person name="Ishida K."/>
            <person name="Porter J.L."/>
            <person name="Howden B."/>
            <person name="Hertweck C."/>
            <person name="Stinear T.P."/>
            <person name="Pidot S.J."/>
        </authorList>
    </citation>
    <scope>NUCLEOTIDE SEQUENCE [LARGE SCALE GENOMIC DNA]</scope>
    <source>
        <strain evidence="8 9">AUSMDU00012717</strain>
    </source>
</reference>
<dbReference type="InterPro" id="IPR051260">
    <property type="entry name" value="Diverse_substr_monoxygenases"/>
</dbReference>
<keyword evidence="1" id="KW-0285">Flavoprotein</keyword>
<dbReference type="InterPro" id="IPR036661">
    <property type="entry name" value="Luciferase-like_sf"/>
</dbReference>
<dbReference type="KEGG" id="nah:F5544_12700"/>
<evidence type="ECO:0000256" key="5">
    <source>
        <dbReference type="ARBA" id="ARBA00033748"/>
    </source>
</evidence>
<feature type="domain" description="Luciferase-like" evidence="7">
    <location>
        <begin position="110"/>
        <end position="456"/>
    </location>
</feature>
<feature type="compositionally biased region" description="Basic residues" evidence="6">
    <location>
        <begin position="70"/>
        <end position="81"/>
    </location>
</feature>
<evidence type="ECO:0000313" key="8">
    <source>
        <dbReference type="EMBL" id="QIS10430.1"/>
    </source>
</evidence>
<feature type="compositionally biased region" description="Low complexity" evidence="6">
    <location>
        <begin position="10"/>
        <end position="20"/>
    </location>
</feature>
<keyword evidence="4" id="KW-0503">Monooxygenase</keyword>
<feature type="region of interest" description="Disordered" evidence="6">
    <location>
        <begin position="38"/>
        <end position="96"/>
    </location>
</feature>
<name>A0A6G9YBC3_9NOCA</name>
<evidence type="ECO:0000313" key="9">
    <source>
        <dbReference type="Proteomes" id="UP000503540"/>
    </source>
</evidence>
<sequence>MRANRPRSVSASTAASDATSPEWISRLSSVRCCAAYRTTGSMGPRSTPRSGRSTASCGCPRTSPRDPASARRRAASPRRRSCRTDPRRGKTMTQQQRTLRLGACIDGPGGHIAAWRHPRTPADAQLDFEFHRRNAETLESAVFDCLFVADVVALWGTDVEHLSRTARNEHLEPLALLSAYAATTEHLGLVATATTTYNEPYDLARKFASLEHISGGRAGWNVVTSAAPWESRNFGFPEHMEHDLRYARADEFVSVTNRLWTSGDEPIEHSGRFFDVRGPLNIAPLPQGRPVIFQAGASPVGRAFAARHGEVLFTRHPRLSDAQEFYADMKARAAANGRGPNTIQIWPGLQPIVASTEAEARDRLRELQELMPDIVALRALQAQLGEVDLTDYPLDGPVPDLPVTNNSRSTAQRWIDLAHREKLTLRQLSLRTAGDVVAGTPEQIADHMETMFSQGAADGFLIDFPCLPASLDDFVEQVVPELRRRGLVRTSYVDGTLRDNLGLAESTLAGAR</sequence>
<dbReference type="Proteomes" id="UP000503540">
    <property type="component" value="Chromosome"/>
</dbReference>
<dbReference type="InterPro" id="IPR011251">
    <property type="entry name" value="Luciferase-like_dom"/>
</dbReference>
<organism evidence="8 9">
    <name type="scientific">Nocardia arthritidis</name>
    <dbReference type="NCBI Taxonomy" id="228602"/>
    <lineage>
        <taxon>Bacteria</taxon>
        <taxon>Bacillati</taxon>
        <taxon>Actinomycetota</taxon>
        <taxon>Actinomycetes</taxon>
        <taxon>Mycobacteriales</taxon>
        <taxon>Nocardiaceae</taxon>
        <taxon>Nocardia</taxon>
    </lineage>
</organism>
<dbReference type="EMBL" id="CP046172">
    <property type="protein sequence ID" value="QIS10430.1"/>
    <property type="molecule type" value="Genomic_DNA"/>
</dbReference>
<feature type="compositionally biased region" description="Polar residues" evidence="6">
    <location>
        <begin position="47"/>
        <end position="56"/>
    </location>
</feature>
<keyword evidence="9" id="KW-1185">Reference proteome</keyword>
<dbReference type="InterPro" id="IPR016215">
    <property type="entry name" value="NTA_MOA"/>
</dbReference>
<evidence type="ECO:0000256" key="2">
    <source>
        <dbReference type="ARBA" id="ARBA00022643"/>
    </source>
</evidence>
<dbReference type="GO" id="GO:0004497">
    <property type="term" value="F:monooxygenase activity"/>
    <property type="evidence" value="ECO:0007669"/>
    <property type="project" value="UniProtKB-KW"/>
</dbReference>
<evidence type="ECO:0000256" key="6">
    <source>
        <dbReference type="SAM" id="MobiDB-lite"/>
    </source>
</evidence>
<evidence type="ECO:0000256" key="4">
    <source>
        <dbReference type="ARBA" id="ARBA00023033"/>
    </source>
</evidence>
<proteinExistence type="inferred from homology"/>
<evidence type="ECO:0000256" key="3">
    <source>
        <dbReference type="ARBA" id="ARBA00023002"/>
    </source>
</evidence>
<protein>
    <submittedName>
        <fullName evidence="8">LLM class flavin-dependent oxidoreductase</fullName>
    </submittedName>
</protein>
<comment type="similarity">
    <text evidence="5">Belongs to the NtaA/SnaA/DszA monooxygenase family.</text>
</comment>
<accession>A0A6G9YBC3</accession>
<dbReference type="SUPFAM" id="SSF51679">
    <property type="entry name" value="Bacterial luciferase-like"/>
    <property type="match status" value="1"/>
</dbReference>
<dbReference type="Gene3D" id="3.20.20.30">
    <property type="entry name" value="Luciferase-like domain"/>
    <property type="match status" value="1"/>
</dbReference>
<dbReference type="AlphaFoldDB" id="A0A6G9YBC3"/>
<dbReference type="PANTHER" id="PTHR30011">
    <property type="entry name" value="ALKANESULFONATE MONOOXYGENASE-RELATED"/>
    <property type="match status" value="1"/>
</dbReference>
<evidence type="ECO:0000256" key="1">
    <source>
        <dbReference type="ARBA" id="ARBA00022630"/>
    </source>
</evidence>
<dbReference type="GO" id="GO:0016705">
    <property type="term" value="F:oxidoreductase activity, acting on paired donors, with incorporation or reduction of molecular oxygen"/>
    <property type="evidence" value="ECO:0007669"/>
    <property type="project" value="InterPro"/>
</dbReference>
<dbReference type="CDD" id="cd01095">
    <property type="entry name" value="Nitrilotriacetate_monoxgenase"/>
    <property type="match status" value="1"/>
</dbReference>
<keyword evidence="3" id="KW-0560">Oxidoreductase</keyword>
<dbReference type="PANTHER" id="PTHR30011:SF16">
    <property type="entry name" value="C2H2 FINGER DOMAIN TRANSCRIPTION FACTOR (EUROFUNG)-RELATED"/>
    <property type="match status" value="1"/>
</dbReference>
<gene>
    <name evidence="8" type="ORF">F5544_12700</name>
</gene>
<dbReference type="Pfam" id="PF00296">
    <property type="entry name" value="Bac_luciferase"/>
    <property type="match status" value="1"/>
</dbReference>